<dbReference type="AlphaFoldDB" id="A0A6A2YSK7"/>
<dbReference type="SUPFAM" id="SSF46689">
    <property type="entry name" value="Homeodomain-like"/>
    <property type="match status" value="1"/>
</dbReference>
<keyword evidence="3" id="KW-0805">Transcription regulation</keyword>
<dbReference type="InterPro" id="IPR017970">
    <property type="entry name" value="Homeobox_CS"/>
</dbReference>
<evidence type="ECO:0000256" key="3">
    <source>
        <dbReference type="ARBA" id="ARBA00023015"/>
    </source>
</evidence>
<feature type="domain" description="Homeobox" evidence="12">
    <location>
        <begin position="21"/>
        <end position="81"/>
    </location>
</feature>
<evidence type="ECO:0000256" key="1">
    <source>
        <dbReference type="ARBA" id="ARBA00004123"/>
    </source>
</evidence>
<dbReference type="InterPro" id="IPR042160">
    <property type="entry name" value="HD-Zip_IV"/>
</dbReference>
<evidence type="ECO:0000256" key="9">
    <source>
        <dbReference type="PROSITE-ProRule" id="PRU00108"/>
    </source>
</evidence>
<dbReference type="PANTHER" id="PTHR45654">
    <property type="entry name" value="HOMEOBOX-LEUCINE ZIPPER PROTEIN MERISTEM L1"/>
    <property type="match status" value="1"/>
</dbReference>
<protein>
    <recommendedName>
        <fullName evidence="12">Homeobox domain-containing protein</fullName>
    </recommendedName>
</protein>
<keyword evidence="4" id="KW-0175">Coiled coil</keyword>
<evidence type="ECO:0000313" key="14">
    <source>
        <dbReference type="Proteomes" id="UP000436088"/>
    </source>
</evidence>
<evidence type="ECO:0000256" key="7">
    <source>
        <dbReference type="ARBA" id="ARBA00023163"/>
    </source>
</evidence>
<dbReference type="PANTHER" id="PTHR45654:SF5">
    <property type="entry name" value="HOMEOBOX-LEUCINE ZIPPER PROTEIN ANTHOCYANINLESS 2-RELATED"/>
    <property type="match status" value="1"/>
</dbReference>
<organism evidence="13 14">
    <name type="scientific">Hibiscus syriacus</name>
    <name type="common">Rose of Sharon</name>
    <dbReference type="NCBI Taxonomy" id="106335"/>
    <lineage>
        <taxon>Eukaryota</taxon>
        <taxon>Viridiplantae</taxon>
        <taxon>Streptophyta</taxon>
        <taxon>Embryophyta</taxon>
        <taxon>Tracheophyta</taxon>
        <taxon>Spermatophyta</taxon>
        <taxon>Magnoliopsida</taxon>
        <taxon>eudicotyledons</taxon>
        <taxon>Gunneridae</taxon>
        <taxon>Pentapetalae</taxon>
        <taxon>rosids</taxon>
        <taxon>malvids</taxon>
        <taxon>Malvales</taxon>
        <taxon>Malvaceae</taxon>
        <taxon>Malvoideae</taxon>
        <taxon>Hibiscus</taxon>
    </lineage>
</organism>
<feature type="compositionally biased region" description="Basic residues" evidence="11">
    <location>
        <begin position="22"/>
        <end position="31"/>
    </location>
</feature>
<dbReference type="GO" id="GO:0005634">
    <property type="term" value="C:nucleus"/>
    <property type="evidence" value="ECO:0007669"/>
    <property type="project" value="UniProtKB-SubCell"/>
</dbReference>
<evidence type="ECO:0000256" key="10">
    <source>
        <dbReference type="RuleBase" id="RU000682"/>
    </source>
</evidence>
<dbReference type="EMBL" id="VEPZ02001282">
    <property type="protein sequence ID" value="KAE8682394.1"/>
    <property type="molecule type" value="Genomic_DNA"/>
</dbReference>
<evidence type="ECO:0000256" key="8">
    <source>
        <dbReference type="ARBA" id="ARBA00023242"/>
    </source>
</evidence>
<dbReference type="GO" id="GO:0000981">
    <property type="term" value="F:DNA-binding transcription factor activity, RNA polymerase II-specific"/>
    <property type="evidence" value="ECO:0007669"/>
    <property type="project" value="InterPro"/>
</dbReference>
<reference evidence="13" key="1">
    <citation type="submission" date="2019-09" db="EMBL/GenBank/DDBJ databases">
        <title>Draft genome information of white flower Hibiscus syriacus.</title>
        <authorList>
            <person name="Kim Y.-M."/>
        </authorList>
    </citation>
    <scope>NUCLEOTIDE SEQUENCE [LARGE SCALE GENOMIC DNA]</scope>
    <source>
        <strain evidence="13">YM2019G1</strain>
    </source>
</reference>
<keyword evidence="8 9" id="KW-0539">Nucleus</keyword>
<dbReference type="Proteomes" id="UP000436088">
    <property type="component" value="Unassembled WGS sequence"/>
</dbReference>
<feature type="DNA-binding region" description="Homeobox" evidence="9">
    <location>
        <begin position="23"/>
        <end position="82"/>
    </location>
</feature>
<sequence length="138" mass="16176">MPGMDNIDGVLGDDEDAADNRPRKKRYHRHTPQQIQELEALLKECPHPDERQRLELSKRLCLETIQVKFWFQNHRTQMKTEIECHENSLLRQENDKLRVENMSIRDAMKKPICTNCGGLAITGDVSLKEQHLRIENAF</sequence>
<comment type="similarity">
    <text evidence="2">Belongs to the HD-ZIP homeobox family. Class IV subfamily.</text>
</comment>
<evidence type="ECO:0000256" key="6">
    <source>
        <dbReference type="ARBA" id="ARBA00023155"/>
    </source>
</evidence>
<comment type="subcellular location">
    <subcellularLocation>
        <location evidence="1 9 10">Nucleus</location>
    </subcellularLocation>
</comment>
<dbReference type="GO" id="GO:0003677">
    <property type="term" value="F:DNA binding"/>
    <property type="evidence" value="ECO:0007669"/>
    <property type="project" value="UniProtKB-UniRule"/>
</dbReference>
<evidence type="ECO:0000259" key="12">
    <source>
        <dbReference type="PROSITE" id="PS50071"/>
    </source>
</evidence>
<evidence type="ECO:0000256" key="5">
    <source>
        <dbReference type="ARBA" id="ARBA00023125"/>
    </source>
</evidence>
<dbReference type="FunFam" id="1.10.10.60:FF:000229">
    <property type="entry name" value="Homeobox-leucine zipper protein HDG1"/>
    <property type="match status" value="1"/>
</dbReference>
<proteinExistence type="inferred from homology"/>
<keyword evidence="6 9" id="KW-0371">Homeobox</keyword>
<evidence type="ECO:0000256" key="11">
    <source>
        <dbReference type="SAM" id="MobiDB-lite"/>
    </source>
</evidence>
<dbReference type="InterPro" id="IPR009057">
    <property type="entry name" value="Homeodomain-like_sf"/>
</dbReference>
<evidence type="ECO:0000256" key="2">
    <source>
        <dbReference type="ARBA" id="ARBA00006789"/>
    </source>
</evidence>
<dbReference type="Gene3D" id="1.10.10.60">
    <property type="entry name" value="Homeodomain-like"/>
    <property type="match status" value="1"/>
</dbReference>
<evidence type="ECO:0000256" key="4">
    <source>
        <dbReference type="ARBA" id="ARBA00023054"/>
    </source>
</evidence>
<dbReference type="Pfam" id="PF00046">
    <property type="entry name" value="Homeodomain"/>
    <property type="match status" value="1"/>
</dbReference>
<dbReference type="InterPro" id="IPR001356">
    <property type="entry name" value="HD"/>
</dbReference>
<dbReference type="PROSITE" id="PS50071">
    <property type="entry name" value="HOMEOBOX_2"/>
    <property type="match status" value="1"/>
</dbReference>
<keyword evidence="5 9" id="KW-0238">DNA-binding</keyword>
<name>A0A6A2YSK7_HIBSY</name>
<keyword evidence="7" id="KW-0804">Transcription</keyword>
<comment type="caution">
    <text evidence="13">The sequence shown here is derived from an EMBL/GenBank/DDBJ whole genome shotgun (WGS) entry which is preliminary data.</text>
</comment>
<dbReference type="SMART" id="SM00389">
    <property type="entry name" value="HOX"/>
    <property type="match status" value="1"/>
</dbReference>
<evidence type="ECO:0000313" key="13">
    <source>
        <dbReference type="EMBL" id="KAE8682394.1"/>
    </source>
</evidence>
<keyword evidence="14" id="KW-1185">Reference proteome</keyword>
<accession>A0A6A2YSK7</accession>
<dbReference type="CDD" id="cd00086">
    <property type="entry name" value="homeodomain"/>
    <property type="match status" value="1"/>
</dbReference>
<gene>
    <name evidence="13" type="ORF">F3Y22_tig00111244pilonHSYRG00056</name>
</gene>
<dbReference type="PROSITE" id="PS00027">
    <property type="entry name" value="HOMEOBOX_1"/>
    <property type="match status" value="1"/>
</dbReference>
<feature type="region of interest" description="Disordered" evidence="11">
    <location>
        <begin position="1"/>
        <end position="31"/>
    </location>
</feature>